<keyword evidence="8" id="KW-0862">Zinc</keyword>
<sequence>MASGRGPARPAGPWPAPARRGTACRPRRGGRLERVPELPEVEALASFLTQRLVGRVVGPVHQVAVNVLKTYDPPLTALRGRTVRAVGRRGKFLVITTDGADGPLCLVVHLARAGWLRWQVKLPAEPPHPGRGPLALRVQLEPAADDPGAPGPSGFDLTEAGTQKRLAVYCVREADEVPGIARLGPDPLDEAFTLEALTALLAGERRQLKGVLRDQSVLAGIGNAYSDEVLHAARLSPFKLAAKLTGPEVATLHAAIGSTLREAVERSRGLAAGELKAEKKTGLRVHGRAGQPCPVCGDTIREVSFADSALQYCPTCQTGGKPLADRRLSRLLK</sequence>
<evidence type="ECO:0000256" key="15">
    <source>
        <dbReference type="SAM" id="MobiDB-lite"/>
    </source>
</evidence>
<proteinExistence type="inferred from homology"/>
<evidence type="ECO:0000256" key="2">
    <source>
        <dbReference type="ARBA" id="ARBA00001947"/>
    </source>
</evidence>
<dbReference type="SUPFAM" id="SSF81624">
    <property type="entry name" value="N-terminal domain of MutM-like DNA repair proteins"/>
    <property type="match status" value="1"/>
</dbReference>
<evidence type="ECO:0000256" key="1">
    <source>
        <dbReference type="ARBA" id="ARBA00001668"/>
    </source>
</evidence>
<dbReference type="InterPro" id="IPR015886">
    <property type="entry name" value="H2TH_FPG"/>
</dbReference>
<dbReference type="PROSITE" id="PS51066">
    <property type="entry name" value="ZF_FPG_2"/>
    <property type="match status" value="1"/>
</dbReference>
<feature type="domain" description="FPG-type" evidence="16">
    <location>
        <begin position="284"/>
        <end position="318"/>
    </location>
</feature>
<keyword evidence="13" id="KW-0326">Glycosidase</keyword>
<evidence type="ECO:0000313" key="18">
    <source>
        <dbReference type="EMBL" id="GAA1258277.1"/>
    </source>
</evidence>
<dbReference type="SMART" id="SM01232">
    <property type="entry name" value="H2TH"/>
    <property type="match status" value="1"/>
</dbReference>
<comment type="similarity">
    <text evidence="3">Belongs to the FPG family.</text>
</comment>
<reference evidence="19" key="1">
    <citation type="journal article" date="2019" name="Int. J. Syst. Evol. Microbiol.">
        <title>The Global Catalogue of Microorganisms (GCM) 10K type strain sequencing project: providing services to taxonomists for standard genome sequencing and annotation.</title>
        <authorList>
            <consortium name="The Broad Institute Genomics Platform"/>
            <consortium name="The Broad Institute Genome Sequencing Center for Infectious Disease"/>
            <person name="Wu L."/>
            <person name="Ma J."/>
        </authorList>
    </citation>
    <scope>NUCLEOTIDE SEQUENCE [LARGE SCALE GENOMIC DNA]</scope>
    <source>
        <strain evidence="19">JCM 13004</strain>
    </source>
</reference>
<evidence type="ECO:0000256" key="9">
    <source>
        <dbReference type="ARBA" id="ARBA00023125"/>
    </source>
</evidence>
<evidence type="ECO:0000259" key="17">
    <source>
        <dbReference type="PROSITE" id="PS51068"/>
    </source>
</evidence>
<feature type="domain" description="Formamidopyrimidine-DNA glycosylase catalytic" evidence="17">
    <location>
        <begin position="36"/>
        <end position="269"/>
    </location>
</feature>
<dbReference type="Gene3D" id="3.20.190.10">
    <property type="entry name" value="MutM-like, N-terminal"/>
    <property type="match status" value="1"/>
</dbReference>
<dbReference type="InterPro" id="IPR000214">
    <property type="entry name" value="Znf_DNA_glyclase/AP_lyase"/>
</dbReference>
<evidence type="ECO:0000256" key="13">
    <source>
        <dbReference type="ARBA" id="ARBA00023295"/>
    </source>
</evidence>
<keyword evidence="5" id="KW-0227">DNA damage</keyword>
<dbReference type="InterPro" id="IPR035937">
    <property type="entry name" value="FPG_N"/>
</dbReference>
<dbReference type="PANTHER" id="PTHR22993">
    <property type="entry name" value="FORMAMIDOPYRIMIDINE-DNA GLYCOSYLASE"/>
    <property type="match status" value="1"/>
</dbReference>
<feature type="region of interest" description="Disordered" evidence="15">
    <location>
        <begin position="1"/>
        <end position="31"/>
    </location>
</feature>
<dbReference type="SUPFAM" id="SSF46946">
    <property type="entry name" value="S13-like H2TH domain"/>
    <property type="match status" value="1"/>
</dbReference>
<dbReference type="Pfam" id="PF01149">
    <property type="entry name" value="Fapy_DNA_glyco"/>
    <property type="match status" value="1"/>
</dbReference>
<evidence type="ECO:0000313" key="19">
    <source>
        <dbReference type="Proteomes" id="UP001500037"/>
    </source>
</evidence>
<dbReference type="Pfam" id="PF06827">
    <property type="entry name" value="zf-FPG_IleRS"/>
    <property type="match status" value="1"/>
</dbReference>
<evidence type="ECO:0000256" key="14">
    <source>
        <dbReference type="PROSITE-ProRule" id="PRU00391"/>
    </source>
</evidence>
<evidence type="ECO:0000256" key="6">
    <source>
        <dbReference type="ARBA" id="ARBA00022771"/>
    </source>
</evidence>
<name>A0ABP4HDU8_9ACTN</name>
<keyword evidence="4" id="KW-0479">Metal-binding</keyword>
<dbReference type="InterPro" id="IPR012319">
    <property type="entry name" value="FPG_cat"/>
</dbReference>
<keyword evidence="6 14" id="KW-0863">Zinc-finger</keyword>
<evidence type="ECO:0000256" key="4">
    <source>
        <dbReference type="ARBA" id="ARBA00022723"/>
    </source>
</evidence>
<evidence type="ECO:0000256" key="12">
    <source>
        <dbReference type="ARBA" id="ARBA00023268"/>
    </source>
</evidence>
<dbReference type="Proteomes" id="UP001500037">
    <property type="component" value="Unassembled WGS sequence"/>
</dbReference>
<comment type="cofactor">
    <cofactor evidence="2">
        <name>Zn(2+)</name>
        <dbReference type="ChEBI" id="CHEBI:29105"/>
    </cofactor>
</comment>
<evidence type="ECO:0000256" key="3">
    <source>
        <dbReference type="ARBA" id="ARBA00009409"/>
    </source>
</evidence>
<dbReference type="InterPro" id="IPR010663">
    <property type="entry name" value="Znf_FPG/IleRS"/>
</dbReference>
<keyword evidence="7" id="KW-0378">Hydrolase</keyword>
<dbReference type="Gene3D" id="1.10.8.50">
    <property type="match status" value="1"/>
</dbReference>
<evidence type="ECO:0000256" key="8">
    <source>
        <dbReference type="ARBA" id="ARBA00022833"/>
    </source>
</evidence>
<evidence type="ECO:0000256" key="10">
    <source>
        <dbReference type="ARBA" id="ARBA00023204"/>
    </source>
</evidence>
<dbReference type="SMART" id="SM00898">
    <property type="entry name" value="Fapy_DNA_glyco"/>
    <property type="match status" value="1"/>
</dbReference>
<dbReference type="PROSITE" id="PS51068">
    <property type="entry name" value="FPG_CAT"/>
    <property type="match status" value="1"/>
</dbReference>
<comment type="catalytic activity">
    <reaction evidence="1">
        <text>Hydrolysis of DNA containing ring-opened 7-methylguanine residues, releasing 2,6-diamino-4-hydroxy-5-(N-methyl)formamidopyrimidine.</text>
        <dbReference type="EC" id="3.2.2.23"/>
    </reaction>
</comment>
<keyword evidence="19" id="KW-1185">Reference proteome</keyword>
<dbReference type="EMBL" id="BAAALF010000128">
    <property type="protein sequence ID" value="GAA1258277.1"/>
    <property type="molecule type" value="Genomic_DNA"/>
</dbReference>
<protein>
    <submittedName>
        <fullName evidence="18">Fpg/Nei family DNA glycosylase</fullName>
    </submittedName>
</protein>
<dbReference type="InterPro" id="IPR010979">
    <property type="entry name" value="Ribosomal_uS13-like_H2TH"/>
</dbReference>
<comment type="caution">
    <text evidence="18">The sequence shown here is derived from an EMBL/GenBank/DDBJ whole genome shotgun (WGS) entry which is preliminary data.</text>
</comment>
<evidence type="ECO:0000259" key="16">
    <source>
        <dbReference type="PROSITE" id="PS51066"/>
    </source>
</evidence>
<dbReference type="Pfam" id="PF06831">
    <property type="entry name" value="H2TH"/>
    <property type="match status" value="1"/>
</dbReference>
<dbReference type="PANTHER" id="PTHR22993:SF9">
    <property type="entry name" value="FORMAMIDOPYRIMIDINE-DNA GLYCOSYLASE"/>
    <property type="match status" value="1"/>
</dbReference>
<keyword evidence="10" id="KW-0234">DNA repair</keyword>
<accession>A0ABP4HDU8</accession>
<keyword evidence="12" id="KW-0511">Multifunctional enzyme</keyword>
<keyword evidence="9" id="KW-0238">DNA-binding</keyword>
<evidence type="ECO:0000256" key="7">
    <source>
        <dbReference type="ARBA" id="ARBA00022801"/>
    </source>
</evidence>
<organism evidence="18 19">
    <name type="scientific">Kitasatospora nipponensis</name>
    <dbReference type="NCBI Taxonomy" id="258049"/>
    <lineage>
        <taxon>Bacteria</taxon>
        <taxon>Bacillati</taxon>
        <taxon>Actinomycetota</taxon>
        <taxon>Actinomycetes</taxon>
        <taxon>Kitasatosporales</taxon>
        <taxon>Streptomycetaceae</taxon>
        <taxon>Kitasatospora</taxon>
    </lineage>
</organism>
<keyword evidence="11" id="KW-0456">Lyase</keyword>
<evidence type="ECO:0000256" key="5">
    <source>
        <dbReference type="ARBA" id="ARBA00022763"/>
    </source>
</evidence>
<dbReference type="SUPFAM" id="SSF57716">
    <property type="entry name" value="Glucocorticoid receptor-like (DNA-binding domain)"/>
    <property type="match status" value="1"/>
</dbReference>
<evidence type="ECO:0000256" key="11">
    <source>
        <dbReference type="ARBA" id="ARBA00023239"/>
    </source>
</evidence>
<gene>
    <name evidence="18" type="ORF">GCM10009665_55630</name>
</gene>